<proteinExistence type="predicted"/>
<name>A0A7I9UV04_9ACTN</name>
<accession>A0A7I9UV04</accession>
<reference evidence="2" key="1">
    <citation type="submission" date="2019-06" db="EMBL/GenBank/DDBJ databases">
        <title>Gordonia isolated from sludge of a wastewater treatment plant.</title>
        <authorList>
            <person name="Tamura T."/>
            <person name="Aoyama K."/>
            <person name="Kang Y."/>
            <person name="Saito S."/>
            <person name="Akiyama N."/>
            <person name="Yazawa K."/>
            <person name="Gonoi T."/>
            <person name="Mikami Y."/>
        </authorList>
    </citation>
    <scope>NUCLEOTIDE SEQUENCE [LARGE SCALE GENOMIC DNA]</scope>
    <source>
        <strain evidence="2">NBRC 107697</strain>
    </source>
</reference>
<gene>
    <name evidence="1" type="ORF">nbrc107697_10370</name>
</gene>
<protein>
    <submittedName>
        <fullName evidence="1">Uncharacterized protein</fullName>
    </submittedName>
</protein>
<organism evidence="1 2">
    <name type="scientific">Gordonia crocea</name>
    <dbReference type="NCBI Taxonomy" id="589162"/>
    <lineage>
        <taxon>Bacteria</taxon>
        <taxon>Bacillati</taxon>
        <taxon>Actinomycetota</taxon>
        <taxon>Actinomycetes</taxon>
        <taxon>Mycobacteriales</taxon>
        <taxon>Gordoniaceae</taxon>
        <taxon>Gordonia</taxon>
    </lineage>
</organism>
<dbReference type="AlphaFoldDB" id="A0A7I9UV04"/>
<dbReference type="EMBL" id="BJOU01000001">
    <property type="protein sequence ID" value="GED96998.1"/>
    <property type="molecule type" value="Genomic_DNA"/>
</dbReference>
<evidence type="ECO:0000313" key="2">
    <source>
        <dbReference type="Proteomes" id="UP000444980"/>
    </source>
</evidence>
<keyword evidence="2" id="KW-1185">Reference proteome</keyword>
<evidence type="ECO:0000313" key="1">
    <source>
        <dbReference type="EMBL" id="GED96998.1"/>
    </source>
</evidence>
<dbReference type="Proteomes" id="UP000444980">
    <property type="component" value="Unassembled WGS sequence"/>
</dbReference>
<sequence>MVEVLGESEDDEALVLLESDDEELVLLDDEEAPAGTDPDRESVR</sequence>
<comment type="caution">
    <text evidence="1">The sequence shown here is derived from an EMBL/GenBank/DDBJ whole genome shotgun (WGS) entry which is preliminary data.</text>
</comment>